<dbReference type="InterPro" id="IPR045062">
    <property type="entry name" value="Cyt_c_biogenesis_CcsA/CcmC"/>
</dbReference>
<evidence type="ECO:0000313" key="11">
    <source>
        <dbReference type="EMBL" id="MDX5932261.1"/>
    </source>
</evidence>
<dbReference type="EMBL" id="JAWXYB010000018">
    <property type="protein sequence ID" value="MDX5932261.1"/>
    <property type="molecule type" value="Genomic_DNA"/>
</dbReference>
<dbReference type="PANTHER" id="PTHR30071">
    <property type="entry name" value="HEME EXPORTER PROTEIN C"/>
    <property type="match status" value="1"/>
</dbReference>
<feature type="transmembrane region" description="Helical" evidence="9">
    <location>
        <begin position="182"/>
        <end position="205"/>
    </location>
</feature>
<keyword evidence="9" id="KW-0997">Cell inner membrane</keyword>
<feature type="transmembrane region" description="Helical" evidence="9">
    <location>
        <begin position="88"/>
        <end position="108"/>
    </location>
</feature>
<dbReference type="InterPro" id="IPR003557">
    <property type="entry name" value="Cyt_c_biogenesis_CcmC"/>
</dbReference>
<dbReference type="AlphaFoldDB" id="A0AAW9DSU6"/>
<keyword evidence="7 9" id="KW-1133">Transmembrane helix</keyword>
<protein>
    <recommendedName>
        <fullName evidence="4 9">Heme exporter protein C</fullName>
    </recommendedName>
    <alternativeName>
        <fullName evidence="9">Cytochrome c-type biogenesis protein</fullName>
    </alternativeName>
</protein>
<gene>
    <name evidence="9" type="primary">ccmC</name>
    <name evidence="11" type="ORF">SIL87_16005</name>
</gene>
<dbReference type="PANTHER" id="PTHR30071:SF1">
    <property type="entry name" value="CYTOCHROME B_B6 PROTEIN-RELATED"/>
    <property type="match status" value="1"/>
</dbReference>
<evidence type="ECO:0000256" key="8">
    <source>
        <dbReference type="ARBA" id="ARBA00023136"/>
    </source>
</evidence>
<dbReference type="InterPro" id="IPR002541">
    <property type="entry name" value="Cyt_c_assembly"/>
</dbReference>
<dbReference type="GO" id="GO:0005886">
    <property type="term" value="C:plasma membrane"/>
    <property type="evidence" value="ECO:0007669"/>
    <property type="project" value="UniProtKB-SubCell"/>
</dbReference>
<accession>A0AAW9DSU6</accession>
<dbReference type="GO" id="GO:0020037">
    <property type="term" value="F:heme binding"/>
    <property type="evidence" value="ECO:0007669"/>
    <property type="project" value="InterPro"/>
</dbReference>
<dbReference type="GO" id="GO:0015232">
    <property type="term" value="F:heme transmembrane transporter activity"/>
    <property type="evidence" value="ECO:0007669"/>
    <property type="project" value="InterPro"/>
</dbReference>
<dbReference type="Proteomes" id="UP001279553">
    <property type="component" value="Unassembled WGS sequence"/>
</dbReference>
<feature type="domain" description="Cytochrome c assembly protein" evidence="10">
    <location>
        <begin position="50"/>
        <end position="208"/>
    </location>
</feature>
<evidence type="ECO:0000256" key="7">
    <source>
        <dbReference type="ARBA" id="ARBA00022989"/>
    </source>
</evidence>
<keyword evidence="6 9" id="KW-0201">Cytochrome c-type biogenesis</keyword>
<dbReference type="NCBIfam" id="TIGR01191">
    <property type="entry name" value="ccmC"/>
    <property type="match status" value="1"/>
</dbReference>
<evidence type="ECO:0000313" key="12">
    <source>
        <dbReference type="Proteomes" id="UP001279553"/>
    </source>
</evidence>
<comment type="caution">
    <text evidence="11">The sequence shown here is derived from an EMBL/GenBank/DDBJ whole genome shotgun (WGS) entry which is preliminary data.</text>
</comment>
<evidence type="ECO:0000256" key="2">
    <source>
        <dbReference type="ARBA" id="ARBA00004141"/>
    </source>
</evidence>
<comment type="subcellular location">
    <subcellularLocation>
        <location evidence="9">Cell inner membrane</location>
    </subcellularLocation>
    <subcellularLocation>
        <location evidence="2">Membrane</location>
        <topology evidence="2">Multi-pass membrane protein</topology>
    </subcellularLocation>
</comment>
<keyword evidence="5 9" id="KW-0812">Transmembrane</keyword>
<feature type="transmembrane region" description="Helical" evidence="9">
    <location>
        <begin position="151"/>
        <end position="170"/>
    </location>
</feature>
<feature type="transmembrane region" description="Helical" evidence="9">
    <location>
        <begin position="225"/>
        <end position="246"/>
    </location>
</feature>
<dbReference type="PRINTS" id="PR01386">
    <property type="entry name" value="CCMCBIOGNSIS"/>
</dbReference>
<keyword evidence="12" id="KW-1185">Reference proteome</keyword>
<keyword evidence="9" id="KW-0813">Transport</keyword>
<proteinExistence type="inferred from homology"/>
<keyword evidence="8 9" id="KW-0472">Membrane</keyword>
<feature type="transmembrane region" description="Helical" evidence="9">
    <location>
        <begin position="45"/>
        <end position="68"/>
    </location>
</feature>
<feature type="transmembrane region" description="Helical" evidence="9">
    <location>
        <begin position="120"/>
        <end position="139"/>
    </location>
</feature>
<organism evidence="11 12">
    <name type="scientific">Acidiphilium acidophilum</name>
    <name type="common">Thiobacillus acidophilus</name>
    <dbReference type="NCBI Taxonomy" id="76588"/>
    <lineage>
        <taxon>Bacteria</taxon>
        <taxon>Pseudomonadati</taxon>
        <taxon>Pseudomonadota</taxon>
        <taxon>Alphaproteobacteria</taxon>
        <taxon>Acetobacterales</taxon>
        <taxon>Acidocellaceae</taxon>
        <taxon>Acidiphilium</taxon>
    </lineage>
</organism>
<evidence type="ECO:0000256" key="9">
    <source>
        <dbReference type="RuleBase" id="RU364092"/>
    </source>
</evidence>
<sequence>MERTGMPDYTGQVTATPIGVPQSKAGAWLHRFANPGRFQRLVRPILPWLAILAFVTTVAGLVWGFFYAPADWQQGIASRIMYVHIPSAWVAMNGYAALAICSLLSIVWRHPLADIAAREIGPIGAGFTALCLISGSLWGRPEWGTYWVWDARLTSVLILLFLYLGHMALIRAFDNPQHGYRAAAILGLVGAVNLPIIVFSVYWWNTLHQGNSISVTGPSKIYVTMLYPLIVSTIGFYLAFVTMSLSQISSFIMENRTRSLLLAQAEQGPAQ</sequence>
<name>A0AAW9DSU6_ACIAO</name>
<evidence type="ECO:0000256" key="6">
    <source>
        <dbReference type="ARBA" id="ARBA00022748"/>
    </source>
</evidence>
<evidence type="ECO:0000256" key="3">
    <source>
        <dbReference type="ARBA" id="ARBA00005840"/>
    </source>
</evidence>
<keyword evidence="9" id="KW-1003">Cell membrane</keyword>
<dbReference type="Pfam" id="PF01578">
    <property type="entry name" value="Cytochrom_C_asm"/>
    <property type="match status" value="1"/>
</dbReference>
<evidence type="ECO:0000259" key="10">
    <source>
        <dbReference type="Pfam" id="PF01578"/>
    </source>
</evidence>
<evidence type="ECO:0000256" key="1">
    <source>
        <dbReference type="ARBA" id="ARBA00002442"/>
    </source>
</evidence>
<dbReference type="GO" id="GO:0017004">
    <property type="term" value="P:cytochrome complex assembly"/>
    <property type="evidence" value="ECO:0007669"/>
    <property type="project" value="UniProtKB-KW"/>
</dbReference>
<evidence type="ECO:0000256" key="4">
    <source>
        <dbReference type="ARBA" id="ARBA00016463"/>
    </source>
</evidence>
<evidence type="ECO:0000256" key="5">
    <source>
        <dbReference type="ARBA" id="ARBA00022692"/>
    </source>
</evidence>
<comment type="similarity">
    <text evidence="3 9">Belongs to the CcmC/CycZ/HelC family.</text>
</comment>
<reference evidence="11 12" key="1">
    <citation type="submission" date="2023-11" db="EMBL/GenBank/DDBJ databases">
        <title>MicrobeMod: A computational toolkit for identifying prokaryotic methylation and restriction-modification with nanopore sequencing.</title>
        <authorList>
            <person name="Crits-Christoph A."/>
            <person name="Kang S.C."/>
            <person name="Lee H."/>
            <person name="Ostrov N."/>
        </authorList>
    </citation>
    <scope>NUCLEOTIDE SEQUENCE [LARGE SCALE GENOMIC DNA]</scope>
    <source>
        <strain evidence="11 12">DSMZ 700</strain>
    </source>
</reference>
<comment type="function">
    <text evidence="1 9">Required for the export of heme to the periplasm for the biogenesis of c-type cytochromes.</text>
</comment>